<evidence type="ECO:0000259" key="1">
    <source>
        <dbReference type="Pfam" id="PF13788"/>
    </source>
</evidence>
<dbReference type="HOGENOM" id="CLU_151995_2_1_0"/>
<dbReference type="InterPro" id="IPR025438">
    <property type="entry name" value="DUF4180"/>
</dbReference>
<dbReference type="AlphaFoldDB" id="Q9RYB6"/>
<dbReference type="PIR" id="B75567">
    <property type="entry name" value="B75567"/>
</dbReference>
<dbReference type="STRING" id="243230.DR_0034"/>
<sequence length="115" mass="12721">MRSTPLMPTIRTAADLGLRLRTAADIPDLIGAAYGADSVILHADDLAPEFLDLRSGLLGELFQKATNYRLPLALVLADTDAYGPRFSELALEHRQHPLICFFDSEEAARAWLERV</sequence>
<keyword evidence="3" id="KW-1185">Reference proteome</keyword>
<accession>Q9RYB6</accession>
<name>Q9RYB6_DEIRA</name>
<organism evidence="2 3">
    <name type="scientific">Deinococcus radiodurans (strain ATCC 13939 / DSM 20539 / JCM 16871 / CCUG 27074 / LMG 4051 / NBRC 15346 / NCIMB 9279 / VKM B-1422 / R1)</name>
    <dbReference type="NCBI Taxonomy" id="243230"/>
    <lineage>
        <taxon>Bacteria</taxon>
        <taxon>Thermotogati</taxon>
        <taxon>Deinococcota</taxon>
        <taxon>Deinococci</taxon>
        <taxon>Deinococcales</taxon>
        <taxon>Deinococcaceae</taxon>
        <taxon>Deinococcus</taxon>
    </lineage>
</organism>
<dbReference type="OrthoDB" id="8595425at2"/>
<dbReference type="PATRIC" id="fig|243230.17.peg.199"/>
<proteinExistence type="predicted"/>
<evidence type="ECO:0000313" key="3">
    <source>
        <dbReference type="Proteomes" id="UP000002524"/>
    </source>
</evidence>
<dbReference type="PaxDb" id="243230-DR_0034"/>
<dbReference type="Pfam" id="PF13788">
    <property type="entry name" value="DUF4180"/>
    <property type="match status" value="1"/>
</dbReference>
<gene>
    <name evidence="2" type="ordered locus">DR_0034</name>
</gene>
<protein>
    <recommendedName>
        <fullName evidence="1">DUF4180 domain-containing protein</fullName>
    </recommendedName>
</protein>
<dbReference type="EnsemblBacteria" id="AAF09632">
    <property type="protein sequence ID" value="AAF09632"/>
    <property type="gene ID" value="DR_0034"/>
</dbReference>
<evidence type="ECO:0000313" key="2">
    <source>
        <dbReference type="EMBL" id="AAF09632.1"/>
    </source>
</evidence>
<dbReference type="EMBL" id="AE000513">
    <property type="protein sequence ID" value="AAF09632.1"/>
    <property type="molecule type" value="Genomic_DNA"/>
</dbReference>
<dbReference type="InParanoid" id="Q9RYB6"/>
<reference evidence="2 3" key="1">
    <citation type="journal article" date="1999" name="Science">
        <title>Genome sequence of the radioresistant bacterium Deinococcus radiodurans R1.</title>
        <authorList>
            <person name="White O."/>
            <person name="Eisen J.A."/>
            <person name="Heidelberg J.F."/>
            <person name="Hickey E.K."/>
            <person name="Peterson J.D."/>
            <person name="Dodson R.J."/>
            <person name="Haft D.H."/>
            <person name="Gwinn M.L."/>
            <person name="Nelson W.C."/>
            <person name="Richardson D.L."/>
            <person name="Moffat K.S."/>
            <person name="Qin H."/>
            <person name="Jiang L."/>
            <person name="Pamphile W."/>
            <person name="Crosby M."/>
            <person name="Shen M."/>
            <person name="Vamathevan J.J."/>
            <person name="Lam P."/>
            <person name="McDonald L."/>
            <person name="Utterback T."/>
            <person name="Zalewski C."/>
            <person name="Makarova K.S."/>
            <person name="Aravind L."/>
            <person name="Daly M.J."/>
            <person name="Minton K.W."/>
            <person name="Fleischmann R.D."/>
            <person name="Ketchum K.A."/>
            <person name="Nelson K.E."/>
            <person name="Salzberg S."/>
            <person name="Smith H.O."/>
            <person name="Venter J.C."/>
            <person name="Fraser C.M."/>
        </authorList>
    </citation>
    <scope>NUCLEOTIDE SEQUENCE [LARGE SCALE GENOMIC DNA]</scope>
    <source>
        <strain evidence="3">ATCC 13939 / DSM 20539 / JCM 16871 / LMG 4051 / NBRC 15346 / NCIMB 9279 / R1 / VKM B-1422</strain>
    </source>
</reference>
<dbReference type="Proteomes" id="UP000002524">
    <property type="component" value="Chromosome 1"/>
</dbReference>
<dbReference type="KEGG" id="dra:DR_0034"/>
<feature type="domain" description="DUF4180" evidence="1">
    <location>
        <begin position="18"/>
        <end position="112"/>
    </location>
</feature>